<evidence type="ECO:0000313" key="9">
    <source>
        <dbReference type="EMBL" id="SCZ76301.1"/>
    </source>
</evidence>
<evidence type="ECO:0000256" key="2">
    <source>
        <dbReference type="ARBA" id="ARBA00009212"/>
    </source>
</evidence>
<dbReference type="OrthoDB" id="9799958at2"/>
<keyword evidence="5 8" id="KW-0812">Transmembrane</keyword>
<evidence type="ECO:0000256" key="7">
    <source>
        <dbReference type="ARBA" id="ARBA00023136"/>
    </source>
</evidence>
<dbReference type="AlphaFoldDB" id="A0A1G5RS95"/>
<proteinExistence type="inferred from homology"/>
<dbReference type="EMBL" id="FMWL01000001">
    <property type="protein sequence ID" value="SCZ76301.1"/>
    <property type="molecule type" value="Genomic_DNA"/>
</dbReference>
<sequence length="85" mass="9474">MLEITMVLIAVAILFLLYQLTLAKTIWERLVALNLIAVKIALIMTVYAVYSGQSGLLDIILTYSIIGFMTVIVLTRFVLKGGRLK</sequence>
<comment type="subcellular location">
    <subcellularLocation>
        <location evidence="1">Cell membrane</location>
        <topology evidence="1">Multi-pass membrane protein</topology>
    </subcellularLocation>
</comment>
<keyword evidence="4" id="KW-1003">Cell membrane</keyword>
<gene>
    <name evidence="9" type="ORF">SAMN03080599_00168</name>
</gene>
<protein>
    <submittedName>
        <fullName evidence="9">Multicomponent Na+:H+ antiporter subunit F</fullName>
    </submittedName>
</protein>
<keyword evidence="7 8" id="KW-0472">Membrane</keyword>
<dbReference type="GO" id="GO:0015385">
    <property type="term" value="F:sodium:proton antiporter activity"/>
    <property type="evidence" value="ECO:0007669"/>
    <property type="project" value="TreeGrafter"/>
</dbReference>
<evidence type="ECO:0000313" key="10">
    <source>
        <dbReference type="Proteomes" id="UP000199208"/>
    </source>
</evidence>
<feature type="transmembrane region" description="Helical" evidence="8">
    <location>
        <begin position="6"/>
        <end position="23"/>
    </location>
</feature>
<evidence type="ECO:0000256" key="8">
    <source>
        <dbReference type="SAM" id="Phobius"/>
    </source>
</evidence>
<dbReference type="InterPro" id="IPR007208">
    <property type="entry name" value="MrpF/PhaF-like"/>
</dbReference>
<dbReference type="RefSeq" id="WP_092588991.1">
    <property type="nucleotide sequence ID" value="NZ_FMWL01000001.1"/>
</dbReference>
<comment type="similarity">
    <text evidence="2">Belongs to the CPA3 antiporters (TC 2.A.63) subunit F family.</text>
</comment>
<keyword evidence="3" id="KW-0813">Transport</keyword>
<dbReference type="Proteomes" id="UP000199208">
    <property type="component" value="Unassembled WGS sequence"/>
</dbReference>
<evidence type="ECO:0000256" key="3">
    <source>
        <dbReference type="ARBA" id="ARBA00022448"/>
    </source>
</evidence>
<accession>A0A1G5RS95</accession>
<evidence type="ECO:0000256" key="4">
    <source>
        <dbReference type="ARBA" id="ARBA00022475"/>
    </source>
</evidence>
<evidence type="ECO:0000256" key="1">
    <source>
        <dbReference type="ARBA" id="ARBA00004651"/>
    </source>
</evidence>
<dbReference type="PANTHER" id="PTHR34702">
    <property type="entry name" value="NA(+)/H(+) ANTIPORTER SUBUNIT F1"/>
    <property type="match status" value="1"/>
</dbReference>
<dbReference type="GO" id="GO:0005886">
    <property type="term" value="C:plasma membrane"/>
    <property type="evidence" value="ECO:0007669"/>
    <property type="project" value="UniProtKB-SubCell"/>
</dbReference>
<evidence type="ECO:0000256" key="5">
    <source>
        <dbReference type="ARBA" id="ARBA00022692"/>
    </source>
</evidence>
<keyword evidence="6 8" id="KW-1133">Transmembrane helix</keyword>
<feature type="transmembrane region" description="Helical" evidence="8">
    <location>
        <begin position="56"/>
        <end position="79"/>
    </location>
</feature>
<name>A0A1G5RS95_9FIRM</name>
<reference evidence="9 10" key="1">
    <citation type="submission" date="2016-10" db="EMBL/GenBank/DDBJ databases">
        <authorList>
            <person name="de Groot N.N."/>
        </authorList>
    </citation>
    <scope>NUCLEOTIDE SEQUENCE [LARGE SCALE GENOMIC DNA]</scope>
    <source>
        <strain evidence="9 10">DSM 2784</strain>
    </source>
</reference>
<dbReference type="PANTHER" id="PTHR34702:SF1">
    <property type="entry name" value="NA(+)_H(+) ANTIPORTER SUBUNIT F"/>
    <property type="match status" value="1"/>
</dbReference>
<keyword evidence="10" id="KW-1185">Reference proteome</keyword>
<dbReference type="Pfam" id="PF04066">
    <property type="entry name" value="MrpF_PhaF"/>
    <property type="match status" value="1"/>
</dbReference>
<feature type="transmembrane region" description="Helical" evidence="8">
    <location>
        <begin position="30"/>
        <end position="50"/>
    </location>
</feature>
<evidence type="ECO:0000256" key="6">
    <source>
        <dbReference type="ARBA" id="ARBA00022989"/>
    </source>
</evidence>
<dbReference type="STRING" id="1120920.SAMN03080599_00168"/>
<organism evidence="9 10">
    <name type="scientific">Acidaminobacter hydrogenoformans DSM 2784</name>
    <dbReference type="NCBI Taxonomy" id="1120920"/>
    <lineage>
        <taxon>Bacteria</taxon>
        <taxon>Bacillati</taxon>
        <taxon>Bacillota</taxon>
        <taxon>Clostridia</taxon>
        <taxon>Peptostreptococcales</taxon>
        <taxon>Acidaminobacteraceae</taxon>
        <taxon>Acidaminobacter</taxon>
    </lineage>
</organism>